<proteinExistence type="predicted"/>
<reference evidence="2 3" key="1">
    <citation type="submission" date="2019-06" db="EMBL/GenBank/DDBJ databases">
        <title>Sequencing the genomes of 1000 actinobacteria strains.</title>
        <authorList>
            <person name="Klenk H.-P."/>
        </authorList>
    </citation>
    <scope>NUCLEOTIDE SEQUENCE [LARGE SCALE GENOMIC DNA]</scope>
    <source>
        <strain evidence="2 3">DSM 45679</strain>
    </source>
</reference>
<protein>
    <submittedName>
        <fullName evidence="2">Uncharacterized protein</fullName>
    </submittedName>
</protein>
<organism evidence="2 3">
    <name type="scientific">Amycolatopsis cihanbeyliensis</name>
    <dbReference type="NCBI Taxonomy" id="1128664"/>
    <lineage>
        <taxon>Bacteria</taxon>
        <taxon>Bacillati</taxon>
        <taxon>Actinomycetota</taxon>
        <taxon>Actinomycetes</taxon>
        <taxon>Pseudonocardiales</taxon>
        <taxon>Pseudonocardiaceae</taxon>
        <taxon>Amycolatopsis</taxon>
    </lineage>
</organism>
<dbReference type="RefSeq" id="WP_141999690.1">
    <property type="nucleotide sequence ID" value="NZ_VFML01000001.1"/>
</dbReference>
<dbReference type="Proteomes" id="UP000320876">
    <property type="component" value="Unassembled WGS sequence"/>
</dbReference>
<keyword evidence="3" id="KW-1185">Reference proteome</keyword>
<evidence type="ECO:0000313" key="3">
    <source>
        <dbReference type="Proteomes" id="UP000320876"/>
    </source>
</evidence>
<dbReference type="EMBL" id="VFML01000001">
    <property type="protein sequence ID" value="TQJ03934.1"/>
    <property type="molecule type" value="Genomic_DNA"/>
</dbReference>
<dbReference type="AlphaFoldDB" id="A0A542DLR7"/>
<evidence type="ECO:0000256" key="1">
    <source>
        <dbReference type="SAM" id="MobiDB-lite"/>
    </source>
</evidence>
<accession>A0A542DLR7</accession>
<gene>
    <name evidence="2" type="ORF">FB471_3709</name>
</gene>
<sequence>MNRADSEAVEAGRERLQGSDQLAASTIPAAALTEAILRTEAGYPRAALEVLLGLEITIVDALVRGAAEGRPASASRRPG</sequence>
<comment type="caution">
    <text evidence="2">The sequence shown here is derived from an EMBL/GenBank/DDBJ whole genome shotgun (WGS) entry which is preliminary data.</text>
</comment>
<evidence type="ECO:0000313" key="2">
    <source>
        <dbReference type="EMBL" id="TQJ03934.1"/>
    </source>
</evidence>
<feature type="compositionally biased region" description="Basic and acidic residues" evidence="1">
    <location>
        <begin position="1"/>
        <end position="17"/>
    </location>
</feature>
<name>A0A542DLR7_AMYCI</name>
<feature type="region of interest" description="Disordered" evidence="1">
    <location>
        <begin position="1"/>
        <end position="20"/>
    </location>
</feature>